<keyword evidence="3" id="KW-1185">Reference proteome</keyword>
<dbReference type="EMBL" id="CP045489">
    <property type="protein sequence ID" value="QFU84501.1"/>
    <property type="molecule type" value="Genomic_DNA"/>
</dbReference>
<dbReference type="Gene3D" id="1.10.10.10">
    <property type="entry name" value="Winged helix-like DNA-binding domain superfamily/Winged helix DNA-binding domain"/>
    <property type="match status" value="1"/>
</dbReference>
<geneLocation type="plasmid" evidence="2 3">
    <name>unnamed1</name>
</geneLocation>
<feature type="domain" description="DUF7344" evidence="1">
    <location>
        <begin position="8"/>
        <end position="91"/>
    </location>
</feature>
<proteinExistence type="predicted"/>
<dbReference type="AlphaFoldDB" id="A0A5P9P8L6"/>
<dbReference type="KEGG" id="nas:GCU68_18435"/>
<reference evidence="2 3" key="1">
    <citation type="journal article" date="2007" name="Int. J. Syst. Evol. Microbiol.">
        <title>Natronorubrum sulfidifaciens sp. nov., an extremely haloalkaliphilic archaeon isolated from Aiding salt lake in Xin-Jiang, China.</title>
        <authorList>
            <person name="Cui H.L."/>
            <person name="Tohty D."/>
            <person name="Liu H.C."/>
            <person name="Liu S.J."/>
            <person name="Oren A."/>
            <person name="Zhou P.J."/>
        </authorList>
    </citation>
    <scope>NUCLEOTIDE SEQUENCE [LARGE SCALE GENOMIC DNA]</scope>
    <source>
        <strain evidence="2 3">7-3</strain>
        <plasmid evidence="2">unnamed1</plasmid>
    </source>
</reference>
<dbReference type="InterPro" id="IPR036388">
    <property type="entry name" value="WH-like_DNA-bd_sf"/>
</dbReference>
<protein>
    <recommendedName>
        <fullName evidence="1">DUF7344 domain-containing protein</fullName>
    </recommendedName>
</protein>
<keyword evidence="2" id="KW-0614">Plasmid</keyword>
<dbReference type="Proteomes" id="UP000326170">
    <property type="component" value="Plasmid unnamed1"/>
</dbReference>
<dbReference type="InterPro" id="IPR055768">
    <property type="entry name" value="DUF7344"/>
</dbReference>
<gene>
    <name evidence="2" type="ORF">GCU68_18435</name>
</gene>
<evidence type="ECO:0000313" key="2">
    <source>
        <dbReference type="EMBL" id="QFU84501.1"/>
    </source>
</evidence>
<dbReference type="Pfam" id="PF24035">
    <property type="entry name" value="DUF7344"/>
    <property type="match status" value="1"/>
</dbReference>
<evidence type="ECO:0000259" key="1">
    <source>
        <dbReference type="Pfam" id="PF24035"/>
    </source>
</evidence>
<accession>A0A5P9P8L6</accession>
<name>A0A5P9P8L6_9EURY</name>
<evidence type="ECO:0000313" key="3">
    <source>
        <dbReference type="Proteomes" id="UP000326170"/>
    </source>
</evidence>
<sequence>MVNYDNVFDALADSHRRQLLVKLLSRPQRVSKPSGISREVAEADENLLHRHLSSSRTIAEADEHSVSMHHIHLPKLAEYGFIEWDRNDDLVMQGPHFDEIRPHLKLLAENQERHRTKSPVATLRR</sequence>
<organism evidence="2 3">
    <name type="scientific">Natronorubrum aibiense</name>
    <dbReference type="NCBI Taxonomy" id="348826"/>
    <lineage>
        <taxon>Archaea</taxon>
        <taxon>Methanobacteriati</taxon>
        <taxon>Methanobacteriota</taxon>
        <taxon>Stenosarchaea group</taxon>
        <taxon>Halobacteria</taxon>
        <taxon>Halobacteriales</taxon>
        <taxon>Natrialbaceae</taxon>
        <taxon>Natronorubrum</taxon>
    </lineage>
</organism>